<keyword evidence="5" id="KW-0227">DNA damage</keyword>
<comment type="caution">
    <text evidence="20">The sequence shown here is derived from an EMBL/GenBank/DDBJ whole genome shotgun (WGS) entry which is preliminary data.</text>
</comment>
<evidence type="ECO:0000256" key="9">
    <source>
        <dbReference type="ARBA" id="ARBA00023125"/>
    </source>
</evidence>
<keyword evidence="7" id="KW-0347">Helicase</keyword>
<dbReference type="Gene3D" id="3.30.1330.40">
    <property type="entry name" value="RutC-like"/>
    <property type="match status" value="1"/>
</dbReference>
<evidence type="ECO:0000256" key="8">
    <source>
        <dbReference type="ARBA" id="ARBA00022840"/>
    </source>
</evidence>
<evidence type="ECO:0000259" key="19">
    <source>
        <dbReference type="PROSITE" id="PS51194"/>
    </source>
</evidence>
<dbReference type="SUPFAM" id="SSF55298">
    <property type="entry name" value="YjgF-like"/>
    <property type="match status" value="1"/>
</dbReference>
<dbReference type="SUPFAM" id="SSF52540">
    <property type="entry name" value="P-loop containing nucleoside triphosphate hydrolases"/>
    <property type="match status" value="2"/>
</dbReference>
<dbReference type="SMART" id="SM00490">
    <property type="entry name" value="HELICc"/>
    <property type="match status" value="1"/>
</dbReference>
<keyword evidence="4" id="KW-0547">Nucleotide-binding</keyword>
<dbReference type="NCBIfam" id="TIGR00004">
    <property type="entry name" value="Rid family detoxifying hydrolase"/>
    <property type="match status" value="1"/>
</dbReference>
<name>A0AA39CTM1_9EURO</name>
<dbReference type="InterPro" id="IPR006175">
    <property type="entry name" value="YjgF/YER057c/UK114"/>
</dbReference>
<evidence type="ECO:0000256" key="5">
    <source>
        <dbReference type="ARBA" id="ARBA00022763"/>
    </source>
</evidence>
<protein>
    <recommendedName>
        <fullName evidence="3">ATP-dependent DNA helicase RecG</fullName>
        <ecNumber evidence="14">5.6.2.4</ecNumber>
    </recommendedName>
    <alternativeName>
        <fullName evidence="16">DNA branch migration protein RecG</fullName>
    </alternativeName>
    <alternativeName>
        <fullName evidence="17">Probable DNA 3'-5' helicase RecG</fullName>
    </alternativeName>
</protein>
<feature type="domain" description="Helicase C-terminal" evidence="19">
    <location>
        <begin position="654"/>
        <end position="810"/>
    </location>
</feature>
<evidence type="ECO:0000313" key="20">
    <source>
        <dbReference type="EMBL" id="KAJ9621757.1"/>
    </source>
</evidence>
<dbReference type="InterPro" id="IPR001650">
    <property type="entry name" value="Helicase_C-like"/>
</dbReference>
<dbReference type="InterPro" id="IPR047112">
    <property type="entry name" value="RecG/Mfd"/>
</dbReference>
<dbReference type="InterPro" id="IPR033454">
    <property type="entry name" value="RecG_wedge"/>
</dbReference>
<dbReference type="SMART" id="SM00487">
    <property type="entry name" value="DEXDc"/>
    <property type="match status" value="1"/>
</dbReference>
<accession>A0AA39CTM1</accession>
<dbReference type="InterPro" id="IPR011545">
    <property type="entry name" value="DEAD/DEAH_box_helicase_dom"/>
</dbReference>
<evidence type="ECO:0000259" key="18">
    <source>
        <dbReference type="PROSITE" id="PS51192"/>
    </source>
</evidence>
<dbReference type="FunFam" id="3.40.50.300:FF:000391">
    <property type="entry name" value="ATP-dependent DNA helicase RecG"/>
    <property type="match status" value="1"/>
</dbReference>
<comment type="similarity">
    <text evidence="2">Belongs to the RutC family.</text>
</comment>
<dbReference type="PROSITE" id="PS51194">
    <property type="entry name" value="HELICASE_CTER"/>
    <property type="match status" value="1"/>
</dbReference>
<evidence type="ECO:0000256" key="2">
    <source>
        <dbReference type="ARBA" id="ARBA00010552"/>
    </source>
</evidence>
<dbReference type="Pfam" id="PF00271">
    <property type="entry name" value="Helicase_C"/>
    <property type="match status" value="1"/>
</dbReference>
<dbReference type="InterPro" id="IPR014001">
    <property type="entry name" value="Helicase_ATP-bd"/>
</dbReference>
<dbReference type="GO" id="GO:0003677">
    <property type="term" value="F:DNA binding"/>
    <property type="evidence" value="ECO:0007669"/>
    <property type="project" value="UniProtKB-KW"/>
</dbReference>
<reference evidence="20" key="1">
    <citation type="submission" date="2022-10" db="EMBL/GenBank/DDBJ databases">
        <title>Culturing micro-colonial fungi from biological soil crusts in the Mojave desert and describing Neophaeococcomyces mojavensis, and introducing the new genera and species Taxawa tesnikishii.</title>
        <authorList>
            <person name="Kurbessoian T."/>
            <person name="Stajich J.E."/>
        </authorList>
    </citation>
    <scope>NUCLEOTIDE SEQUENCE</scope>
    <source>
        <strain evidence="20">TK_35</strain>
    </source>
</reference>
<evidence type="ECO:0000256" key="10">
    <source>
        <dbReference type="ARBA" id="ARBA00023172"/>
    </source>
</evidence>
<dbReference type="Pfam" id="PF00270">
    <property type="entry name" value="DEAD"/>
    <property type="match status" value="1"/>
</dbReference>
<evidence type="ECO:0000256" key="15">
    <source>
        <dbReference type="ARBA" id="ARBA00048988"/>
    </source>
</evidence>
<dbReference type="GO" id="GO:0005524">
    <property type="term" value="F:ATP binding"/>
    <property type="evidence" value="ECO:0007669"/>
    <property type="project" value="UniProtKB-KW"/>
</dbReference>
<keyword evidence="9" id="KW-0238">DNA-binding</keyword>
<dbReference type="PANTHER" id="PTHR47964">
    <property type="entry name" value="ATP-DEPENDENT DNA HELICASE HOMOLOG RECG, CHLOROPLASTIC"/>
    <property type="match status" value="1"/>
</dbReference>
<dbReference type="GO" id="GO:0043138">
    <property type="term" value="F:3'-5' DNA helicase activity"/>
    <property type="evidence" value="ECO:0007669"/>
    <property type="project" value="UniProtKB-EC"/>
</dbReference>
<dbReference type="CDD" id="cd17992">
    <property type="entry name" value="DEXHc_RecG"/>
    <property type="match status" value="1"/>
</dbReference>
<comment type="similarity">
    <text evidence="1">Belongs to the helicase family. RecG subfamily.</text>
</comment>
<dbReference type="GO" id="GO:0032991">
    <property type="term" value="C:protein-containing complex"/>
    <property type="evidence" value="ECO:0007669"/>
    <property type="project" value="UniProtKB-ARBA"/>
</dbReference>
<dbReference type="CDD" id="cd00448">
    <property type="entry name" value="YjgF_YER057c_UK114_family"/>
    <property type="match status" value="1"/>
</dbReference>
<feature type="domain" description="Helicase ATP-binding" evidence="18">
    <location>
        <begin position="466"/>
        <end position="631"/>
    </location>
</feature>
<dbReference type="NCBIfam" id="NF008166">
    <property type="entry name" value="PRK10917.1-4"/>
    <property type="match status" value="1"/>
</dbReference>
<dbReference type="NCBIfam" id="NF008165">
    <property type="entry name" value="PRK10917.1-3"/>
    <property type="match status" value="1"/>
</dbReference>
<dbReference type="GO" id="GO:0006310">
    <property type="term" value="P:DNA recombination"/>
    <property type="evidence" value="ECO:0007669"/>
    <property type="project" value="UniProtKB-KW"/>
</dbReference>
<evidence type="ECO:0000256" key="17">
    <source>
        <dbReference type="ARBA" id="ARBA00049819"/>
    </source>
</evidence>
<dbReference type="NCBIfam" id="NF008168">
    <property type="entry name" value="PRK10917.2-2"/>
    <property type="match status" value="1"/>
</dbReference>
<evidence type="ECO:0000256" key="7">
    <source>
        <dbReference type="ARBA" id="ARBA00022806"/>
    </source>
</evidence>
<evidence type="ECO:0000256" key="1">
    <source>
        <dbReference type="ARBA" id="ARBA00007504"/>
    </source>
</evidence>
<dbReference type="GO" id="GO:0005739">
    <property type="term" value="C:mitochondrion"/>
    <property type="evidence" value="ECO:0007669"/>
    <property type="project" value="UniProtKB-ARBA"/>
</dbReference>
<dbReference type="Gene3D" id="3.40.50.300">
    <property type="entry name" value="P-loop containing nucleotide triphosphate hydrolases"/>
    <property type="match status" value="2"/>
</dbReference>
<dbReference type="InterPro" id="IPR035959">
    <property type="entry name" value="RutC-like_sf"/>
</dbReference>
<proteinExistence type="inferred from homology"/>
<evidence type="ECO:0000256" key="14">
    <source>
        <dbReference type="ARBA" id="ARBA00034808"/>
    </source>
</evidence>
<dbReference type="CDD" id="cd04488">
    <property type="entry name" value="RecG_wedge_OBF"/>
    <property type="match status" value="1"/>
</dbReference>
<organism evidence="20">
    <name type="scientific">Knufia peltigerae</name>
    <dbReference type="NCBI Taxonomy" id="1002370"/>
    <lineage>
        <taxon>Eukaryota</taxon>
        <taxon>Fungi</taxon>
        <taxon>Dikarya</taxon>
        <taxon>Ascomycota</taxon>
        <taxon>Pezizomycotina</taxon>
        <taxon>Eurotiomycetes</taxon>
        <taxon>Chaetothyriomycetidae</taxon>
        <taxon>Chaetothyriales</taxon>
        <taxon>Trichomeriaceae</taxon>
        <taxon>Knufia</taxon>
    </lineage>
</organism>
<keyword evidence="10" id="KW-0233">DNA recombination</keyword>
<keyword evidence="12" id="KW-0413">Isomerase</keyword>
<comment type="catalytic activity">
    <reaction evidence="15">
        <text>ATP + H2O = ADP + phosphate + H(+)</text>
        <dbReference type="Rhea" id="RHEA:13065"/>
        <dbReference type="ChEBI" id="CHEBI:15377"/>
        <dbReference type="ChEBI" id="CHEBI:15378"/>
        <dbReference type="ChEBI" id="CHEBI:30616"/>
        <dbReference type="ChEBI" id="CHEBI:43474"/>
        <dbReference type="ChEBI" id="CHEBI:456216"/>
        <dbReference type="EC" id="5.6.2.4"/>
    </reaction>
</comment>
<dbReference type="InterPro" id="IPR045562">
    <property type="entry name" value="RecG_dom3_C"/>
</dbReference>
<dbReference type="Pfam" id="PF01042">
    <property type="entry name" value="Ribonuc_L-PSP"/>
    <property type="match status" value="1"/>
</dbReference>
<evidence type="ECO:0000256" key="12">
    <source>
        <dbReference type="ARBA" id="ARBA00023235"/>
    </source>
</evidence>
<dbReference type="Gene3D" id="2.40.50.140">
    <property type="entry name" value="Nucleic acid-binding proteins"/>
    <property type="match status" value="1"/>
</dbReference>
<evidence type="ECO:0000256" key="6">
    <source>
        <dbReference type="ARBA" id="ARBA00022801"/>
    </source>
</evidence>
<dbReference type="NCBIfam" id="NF008163">
    <property type="entry name" value="PRK10917.1-1"/>
    <property type="match status" value="1"/>
</dbReference>
<dbReference type="InterPro" id="IPR012340">
    <property type="entry name" value="NA-bd_OB-fold"/>
</dbReference>
<dbReference type="NCBIfam" id="TIGR00643">
    <property type="entry name" value="recG"/>
    <property type="match status" value="1"/>
</dbReference>
<dbReference type="GO" id="GO:0006281">
    <property type="term" value="P:DNA repair"/>
    <property type="evidence" value="ECO:0007669"/>
    <property type="project" value="UniProtKB-KW"/>
</dbReference>
<dbReference type="GO" id="GO:0016787">
    <property type="term" value="F:hydrolase activity"/>
    <property type="evidence" value="ECO:0007669"/>
    <property type="project" value="UniProtKB-KW"/>
</dbReference>
<evidence type="ECO:0000256" key="3">
    <source>
        <dbReference type="ARBA" id="ARBA00017846"/>
    </source>
</evidence>
<comment type="catalytic activity">
    <reaction evidence="13">
        <text>Couples ATP hydrolysis with the unwinding of duplex DNA by translocating in the 3'-5' direction.</text>
        <dbReference type="EC" id="5.6.2.4"/>
    </reaction>
</comment>
<dbReference type="FunFam" id="3.30.1330.40:FF:000001">
    <property type="entry name" value="L-PSP family endoribonuclease"/>
    <property type="match status" value="1"/>
</dbReference>
<dbReference type="Pfam" id="PF17191">
    <property type="entry name" value="RecG_wedge"/>
    <property type="match status" value="1"/>
</dbReference>
<dbReference type="SUPFAM" id="SSF50249">
    <property type="entry name" value="Nucleic acid-binding proteins"/>
    <property type="match status" value="1"/>
</dbReference>
<dbReference type="PANTHER" id="PTHR47964:SF1">
    <property type="entry name" value="ATP-DEPENDENT DNA HELICASE HOMOLOG RECG, CHLOROPLASTIC"/>
    <property type="match status" value="1"/>
</dbReference>
<dbReference type="PROSITE" id="PS51192">
    <property type="entry name" value="HELICASE_ATP_BIND_1"/>
    <property type="match status" value="1"/>
</dbReference>
<dbReference type="InterPro" id="IPR006056">
    <property type="entry name" value="RidA"/>
</dbReference>
<evidence type="ECO:0000256" key="13">
    <source>
        <dbReference type="ARBA" id="ARBA00034617"/>
    </source>
</evidence>
<sequence length="875" mass="94818">MNQMPPGMARRYRLHRMRRIRAVSRWETDPTPPTLPPPGTITALFSPNAPERPMSRQIINTEKAPAAIGPYSQAVRAGNTVYFSGQIPLDPATGDIVGVGDVEAQARRAFDNLKAVAEAAGGSLDKVVRLGLYLTDLAEFAKVNAVMQDYFQAPFPARSTIEVSGLPKGANFEVDAAAVTPALAPSGETSLAMLAGVGPAVAAKLQARGLATLQDLWLHLPLRYEDRTRLTRIEDLRNGIPAQVEVRVIAVERGMRYRPMLKVAVEDEGQGTLVLRFFHFRQQQVGQFAVGNRLRCFGTPKPGHLGLEIVHPSYQVLGRNDDPDLGDRLDPVYPTVEGVGPMTMRKLIGQALDRLPEESTLELLPTGWLDGLGLPSLRSALLTVHQPPPDADLAALAAGTHPAQRRLAMEELLAHHLSLRRQRIALQAHHAPPLAGPGKLAKALLKQLPFALTGAQARVFKQIREDLARPSPMLRLVQGDVGSGKTVVAALAAMLAVEQGKQVALAAPTELLAEQHLNNLRGWLEPLGVRIAWLAGKVTGKARAKVMEQVANGEAQVVVGTHALMQEAVVFQDLALAIVDEQHRFGVHQRLALRDKGKGGNNVPHQLVMTATPIPRTLAMSEYADLDVSAIDELPPGRTPVQTVALNNDRRPELIERIALACQEGRQVYWVCTLIEESEELDATPAQATYESLQALLPGVRVGLVHGRLKAAEKLATMVAFKAGDIDLLVATTVIEVGVDVPNASLMVIENAERLGLAQLHQLRGRVGRGSAVSRCVLLYQAPLSQMARERLQTMRETNDGFVIAEKDLELRGPGELLGTRQTGLAGFRIADLARDAGLLPGVHELAERLLAQQPALADRVVQRWIGTAVRYASA</sequence>
<evidence type="ECO:0000256" key="4">
    <source>
        <dbReference type="ARBA" id="ARBA00022741"/>
    </source>
</evidence>
<dbReference type="Pfam" id="PF19833">
    <property type="entry name" value="RecG_dom3_C"/>
    <property type="match status" value="1"/>
</dbReference>
<evidence type="ECO:0000256" key="16">
    <source>
        <dbReference type="ARBA" id="ARBA00049803"/>
    </source>
</evidence>
<dbReference type="AlphaFoldDB" id="A0AA39CTM1"/>
<gene>
    <name evidence="20" type="ORF">H2204_011795</name>
</gene>
<keyword evidence="8" id="KW-0067">ATP-binding</keyword>
<keyword evidence="6" id="KW-0378">Hydrolase</keyword>
<keyword evidence="11" id="KW-0234">DNA repair</keyword>
<dbReference type="InterPro" id="IPR027417">
    <property type="entry name" value="P-loop_NTPase"/>
</dbReference>
<evidence type="ECO:0000256" key="11">
    <source>
        <dbReference type="ARBA" id="ARBA00023204"/>
    </source>
</evidence>
<dbReference type="EMBL" id="JAPDRN010000113">
    <property type="protein sequence ID" value="KAJ9621757.1"/>
    <property type="molecule type" value="Genomic_DNA"/>
</dbReference>
<dbReference type="InterPro" id="IPR004609">
    <property type="entry name" value="ATP-dep_DNA_helicase_RecG"/>
</dbReference>
<dbReference type="EC" id="5.6.2.4" evidence="14"/>